<protein>
    <submittedName>
        <fullName evidence="1">CarboxypepD_reg-like domain-containing protein</fullName>
    </submittedName>
</protein>
<name>A0ABY1SFB1_9FLAO</name>
<keyword evidence="2" id="KW-1185">Reference proteome</keyword>
<sequence>MKVRPNTAVLNLILFLFVATQWINGQDLEYVYGSVVDAENGEPVVFANIHLKNREVGVISNIDGGFRIPIAYKTLGEVIEISCMGFETKEILIDVFLEGQANIIILTPSSFELSEAVVSAKVKKINARDIVRYAIDNIPQNYSLEQFGLVGYYRDYQIENENYTNMNEAIIKIFDAGFASKDNFDNECQLITYKKNLEFKIDSFTKQPYDYEKHSKIIPSAKMENSGGNEFITLNIHDAIRNNKIKTYSFINDMSVDFVENHRFVLKGKTNFKNETIYEIECFYRNTDYYSEGKIFIGATDFAIHKLDYALFKRKKPGELDTAINAEERYSDGFNKTKRELIYHIITEYSKGEKDKMYLNYISFYNKILVQKPAEFNSKFVLDLDSRRFMVHLNRMPENVEKIKKSDFKIEYKGKLLPIIRIRFFEDIRTFKLTPHFIKKETGPILNYLFTENDRLEVSDLTYSYGNIRDSLGNKLDEKKYEYLHQYREFFTQETFPNLSDSIPKDSLMLKDAPLDSKLQPICTSCKTDNYWMNTPLKKISN</sequence>
<dbReference type="Pfam" id="PF13715">
    <property type="entry name" value="CarbopepD_reg_2"/>
    <property type="match status" value="1"/>
</dbReference>
<accession>A0ABY1SFB1</accession>
<dbReference type="Proteomes" id="UP000198337">
    <property type="component" value="Unassembled WGS sequence"/>
</dbReference>
<evidence type="ECO:0000313" key="1">
    <source>
        <dbReference type="EMBL" id="SNR31554.1"/>
    </source>
</evidence>
<proteinExistence type="predicted"/>
<dbReference type="InterPro" id="IPR008969">
    <property type="entry name" value="CarboxyPept-like_regulatory"/>
</dbReference>
<reference evidence="1 2" key="1">
    <citation type="submission" date="2017-06" db="EMBL/GenBank/DDBJ databases">
        <authorList>
            <person name="Varghese N."/>
            <person name="Submissions S."/>
        </authorList>
    </citation>
    <scope>NUCLEOTIDE SEQUENCE [LARGE SCALE GENOMIC DNA]</scope>
    <source>
        <strain evidence="1 2">DSM 19840</strain>
    </source>
</reference>
<dbReference type="SUPFAM" id="SSF49464">
    <property type="entry name" value="Carboxypeptidase regulatory domain-like"/>
    <property type="match status" value="1"/>
</dbReference>
<gene>
    <name evidence="1" type="ORF">SAMN04488009_1206</name>
</gene>
<evidence type="ECO:0000313" key="2">
    <source>
        <dbReference type="Proteomes" id="UP000198337"/>
    </source>
</evidence>
<comment type="caution">
    <text evidence="1">The sequence shown here is derived from an EMBL/GenBank/DDBJ whole genome shotgun (WGS) entry which is preliminary data.</text>
</comment>
<organism evidence="1 2">
    <name type="scientific">Maribacter sedimenticola</name>
    <dbReference type="NCBI Taxonomy" id="228956"/>
    <lineage>
        <taxon>Bacteria</taxon>
        <taxon>Pseudomonadati</taxon>
        <taxon>Bacteroidota</taxon>
        <taxon>Flavobacteriia</taxon>
        <taxon>Flavobacteriales</taxon>
        <taxon>Flavobacteriaceae</taxon>
        <taxon>Maribacter</taxon>
    </lineage>
</organism>
<dbReference type="EMBL" id="FZNV01000001">
    <property type="protein sequence ID" value="SNR31554.1"/>
    <property type="molecule type" value="Genomic_DNA"/>
</dbReference>